<dbReference type="InterPro" id="IPR027417">
    <property type="entry name" value="P-loop_NTPase"/>
</dbReference>
<proteinExistence type="inferred from homology"/>
<dbReference type="SUPFAM" id="SSF52540">
    <property type="entry name" value="P-loop containing nucleoside triphosphate hydrolases"/>
    <property type="match status" value="1"/>
</dbReference>
<name>A0A0M0C1A7_9ARCH</name>
<evidence type="ECO:0000259" key="6">
    <source>
        <dbReference type="PROSITE" id="PS50893"/>
    </source>
</evidence>
<evidence type="ECO:0000313" key="7">
    <source>
        <dbReference type="EMBL" id="KON34171.1"/>
    </source>
</evidence>
<dbReference type="GO" id="GO:0043215">
    <property type="term" value="P:daunorubicin transport"/>
    <property type="evidence" value="ECO:0007669"/>
    <property type="project" value="InterPro"/>
</dbReference>
<evidence type="ECO:0000256" key="1">
    <source>
        <dbReference type="ARBA" id="ARBA00004413"/>
    </source>
</evidence>
<dbReference type="GO" id="GO:0005524">
    <property type="term" value="F:ATP binding"/>
    <property type="evidence" value="ECO:0007669"/>
    <property type="project" value="UniProtKB-KW"/>
</dbReference>
<evidence type="ECO:0000256" key="2">
    <source>
        <dbReference type="ARBA" id="ARBA00022448"/>
    </source>
</evidence>
<dbReference type="GO" id="GO:0016887">
    <property type="term" value="F:ATP hydrolysis activity"/>
    <property type="evidence" value="ECO:0007669"/>
    <property type="project" value="InterPro"/>
</dbReference>
<comment type="similarity">
    <text evidence="5">Belongs to the ABC transporter superfamily. Drug exporter-1 (DrugE1) (TC 3.A.1.105) family.</text>
</comment>
<organism evidence="7 8">
    <name type="scientific">miscellaneous Crenarchaeota group-1 archaeon SG8-32-1</name>
    <dbReference type="NCBI Taxonomy" id="1685124"/>
    <lineage>
        <taxon>Archaea</taxon>
        <taxon>Candidatus Bathyarchaeota</taxon>
        <taxon>MCG-1</taxon>
    </lineage>
</organism>
<dbReference type="Pfam" id="PF13732">
    <property type="entry name" value="DrrA1-3_C"/>
    <property type="match status" value="1"/>
</dbReference>
<dbReference type="PANTHER" id="PTHR43582:SF2">
    <property type="entry name" value="LINEARMYCIN RESISTANCE ATP-BINDING PROTEIN LNRL"/>
    <property type="match status" value="1"/>
</dbReference>
<dbReference type="InterPro" id="IPR003439">
    <property type="entry name" value="ABC_transporter-like_ATP-bd"/>
</dbReference>
<accession>A0A0M0C1A7</accession>
<gene>
    <name evidence="7" type="ORF">AC477_00700</name>
</gene>
<evidence type="ECO:0000256" key="5">
    <source>
        <dbReference type="ARBA" id="ARBA00049985"/>
    </source>
</evidence>
<dbReference type="SMART" id="SM00382">
    <property type="entry name" value="AAA"/>
    <property type="match status" value="1"/>
</dbReference>
<dbReference type="InterPro" id="IPR003593">
    <property type="entry name" value="AAA+_ATPase"/>
</dbReference>
<dbReference type="PANTHER" id="PTHR43582">
    <property type="entry name" value="LINEARMYCIN RESISTANCE ATP-BINDING PROTEIN LNRL"/>
    <property type="match status" value="1"/>
</dbReference>
<dbReference type="Proteomes" id="UP000037237">
    <property type="component" value="Unassembled WGS sequence"/>
</dbReference>
<reference evidence="7 8" key="1">
    <citation type="submission" date="2015-06" db="EMBL/GenBank/DDBJ databases">
        <title>New insights into the roles of widespread benthic archaea in carbon and nitrogen cycling.</title>
        <authorList>
            <person name="Lazar C.S."/>
            <person name="Baker B.J."/>
            <person name="Seitz K.W."/>
            <person name="Hyde A.S."/>
            <person name="Dick G.J."/>
            <person name="Hinrichs K.-U."/>
            <person name="Teske A.P."/>
        </authorList>
    </citation>
    <scope>NUCLEOTIDE SEQUENCE [LARGE SCALE GENOMIC DNA]</scope>
    <source>
        <strain evidence="7">SG8-32-1</strain>
    </source>
</reference>
<dbReference type="EMBL" id="LFWU01000012">
    <property type="protein sequence ID" value="KON34171.1"/>
    <property type="molecule type" value="Genomic_DNA"/>
</dbReference>
<protein>
    <submittedName>
        <fullName evidence="7">ABC transporter ATP-binding protein</fullName>
    </submittedName>
</protein>
<dbReference type="PROSITE" id="PS50893">
    <property type="entry name" value="ABC_TRANSPORTER_2"/>
    <property type="match status" value="1"/>
</dbReference>
<dbReference type="Pfam" id="PF00005">
    <property type="entry name" value="ABC_tran"/>
    <property type="match status" value="1"/>
</dbReference>
<sequence>MPIVETFNLTKKFGKIMAVDNLSIGIDEGEVFGLLGPNGAGKTTIIKMLATLLEPTSGTAKVNDFDVMKQPHKVRESIGIVFQEPSSDELLTGYENMKLYAMMYGLPKEEIKKGIAEALELVELTERKDDLVRTYSGGMRRRLEIGRSLIHKPKVLFLDEPTLGLDPAGREKMWDYIGRLVKELRMTVLLTTHYMEEADSLAGKVGIIDQGKIVIIDTPKALKRTVGGDLVTIKAANLNTEALKKFVYVKNVKQENDQVVITVENVSENLQELLKVVGKIESVEVRNTTLNDVFLYFTGRRIHEEGGSTWFDKIVQESVSKS</sequence>
<dbReference type="InterPro" id="IPR005894">
    <property type="entry name" value="DrrA"/>
</dbReference>
<keyword evidence="2" id="KW-0813">Transport</keyword>
<feature type="domain" description="ABC transporter" evidence="6">
    <location>
        <begin position="4"/>
        <end position="235"/>
    </location>
</feature>
<comment type="subcellular location">
    <subcellularLocation>
        <location evidence="1">Cell membrane</location>
        <topology evidence="1">Peripheral membrane protein</topology>
        <orientation evidence="1">Cytoplasmic side</orientation>
    </subcellularLocation>
</comment>
<evidence type="ECO:0000313" key="8">
    <source>
        <dbReference type="Proteomes" id="UP000037237"/>
    </source>
</evidence>
<dbReference type="InterPro" id="IPR025302">
    <property type="entry name" value="DrrA1/2-like_C"/>
</dbReference>
<dbReference type="AlphaFoldDB" id="A0A0M0C1A7"/>
<keyword evidence="4 7" id="KW-0067">ATP-binding</keyword>
<dbReference type="GO" id="GO:1900753">
    <property type="term" value="P:doxorubicin transport"/>
    <property type="evidence" value="ECO:0007669"/>
    <property type="project" value="InterPro"/>
</dbReference>
<dbReference type="PROSITE" id="PS00211">
    <property type="entry name" value="ABC_TRANSPORTER_1"/>
    <property type="match status" value="1"/>
</dbReference>
<keyword evidence="3" id="KW-0547">Nucleotide-binding</keyword>
<dbReference type="NCBIfam" id="TIGR01188">
    <property type="entry name" value="drrA"/>
    <property type="match status" value="1"/>
</dbReference>
<evidence type="ECO:0000256" key="3">
    <source>
        <dbReference type="ARBA" id="ARBA00022741"/>
    </source>
</evidence>
<dbReference type="GO" id="GO:0005886">
    <property type="term" value="C:plasma membrane"/>
    <property type="evidence" value="ECO:0007669"/>
    <property type="project" value="UniProtKB-SubCell"/>
</dbReference>
<dbReference type="InterPro" id="IPR017871">
    <property type="entry name" value="ABC_transporter-like_CS"/>
</dbReference>
<evidence type="ECO:0000256" key="4">
    <source>
        <dbReference type="ARBA" id="ARBA00022840"/>
    </source>
</evidence>
<dbReference type="Gene3D" id="3.40.50.300">
    <property type="entry name" value="P-loop containing nucleotide triphosphate hydrolases"/>
    <property type="match status" value="1"/>
</dbReference>
<comment type="caution">
    <text evidence="7">The sequence shown here is derived from an EMBL/GenBank/DDBJ whole genome shotgun (WGS) entry which is preliminary data.</text>
</comment>